<dbReference type="InterPro" id="IPR007793">
    <property type="entry name" value="DivIVA_fam"/>
</dbReference>
<dbReference type="PANTHER" id="PTHR35794:SF2">
    <property type="entry name" value="CELL DIVISION PROTEIN DIVIVA"/>
    <property type="match status" value="1"/>
</dbReference>
<feature type="coiled-coil region" evidence="7">
    <location>
        <begin position="29"/>
        <end position="70"/>
    </location>
</feature>
<evidence type="ECO:0000256" key="2">
    <source>
        <dbReference type="ARBA" id="ARBA00009008"/>
    </source>
</evidence>
<dbReference type="Pfam" id="PF05103">
    <property type="entry name" value="DivIVA"/>
    <property type="match status" value="1"/>
</dbReference>
<proteinExistence type="inferred from homology"/>
<evidence type="ECO:0000256" key="4">
    <source>
        <dbReference type="ARBA" id="ARBA00022618"/>
    </source>
</evidence>
<dbReference type="InterPro" id="IPR019933">
    <property type="entry name" value="DivIVA_domain"/>
</dbReference>
<accession>A0A4R1RU71</accession>
<keyword evidence="4 9" id="KW-0132">Cell division</keyword>
<reference evidence="9 10" key="1">
    <citation type="submission" date="2019-03" db="EMBL/GenBank/DDBJ databases">
        <title>Genomic Encyclopedia of Type Strains, Phase IV (KMG-IV): sequencing the most valuable type-strain genomes for metagenomic binning, comparative biology and taxonomic classification.</title>
        <authorList>
            <person name="Goeker M."/>
        </authorList>
    </citation>
    <scope>NUCLEOTIDE SEQUENCE [LARGE SCALE GENOMIC DNA]</scope>
    <source>
        <strain evidence="9 10">LX-B</strain>
    </source>
</reference>
<evidence type="ECO:0000313" key="10">
    <source>
        <dbReference type="Proteomes" id="UP000295008"/>
    </source>
</evidence>
<sequence>MMLTPVELETVIFRRGMRGYKVREVQSFMSQISTDYEFLYRENNELKAKLDEVQTKLEQYVQKEETLRNALVLAQETAEEQIGSAKLKADIIVKEAQFQAEQMKGRVKDDIQLEIQKLTWLKSQVDLFKCQFKSFLNTLLTTAEQELDLNIVWEHLQRNPYQKSGVEPAVKEAAATAEEAPETGVPQSSNQS</sequence>
<dbReference type="Proteomes" id="UP000295008">
    <property type="component" value="Unassembled WGS sequence"/>
</dbReference>
<comment type="similarity">
    <text evidence="2">Belongs to the DivIVA family.</text>
</comment>
<name>A0A4R1RU71_HYDET</name>
<dbReference type="GO" id="GO:0051301">
    <property type="term" value="P:cell division"/>
    <property type="evidence" value="ECO:0007669"/>
    <property type="project" value="UniProtKB-KW"/>
</dbReference>
<feature type="compositionally biased region" description="Low complexity" evidence="8">
    <location>
        <begin position="166"/>
        <end position="178"/>
    </location>
</feature>
<dbReference type="Gene3D" id="6.10.250.660">
    <property type="match status" value="1"/>
</dbReference>
<gene>
    <name evidence="9" type="ORF">EDC14_101156</name>
</gene>
<dbReference type="AlphaFoldDB" id="A0A4R1RU71"/>
<evidence type="ECO:0000313" key="9">
    <source>
        <dbReference type="EMBL" id="TCL69934.1"/>
    </source>
</evidence>
<comment type="caution">
    <text evidence="9">The sequence shown here is derived from an EMBL/GenBank/DDBJ whole genome shotgun (WGS) entry which is preliminary data.</text>
</comment>
<evidence type="ECO:0000256" key="8">
    <source>
        <dbReference type="SAM" id="MobiDB-lite"/>
    </source>
</evidence>
<keyword evidence="10" id="KW-1185">Reference proteome</keyword>
<dbReference type="EMBL" id="SLUN01000011">
    <property type="protein sequence ID" value="TCL69934.1"/>
    <property type="molecule type" value="Genomic_DNA"/>
</dbReference>
<dbReference type="GO" id="GO:0005737">
    <property type="term" value="C:cytoplasm"/>
    <property type="evidence" value="ECO:0007669"/>
    <property type="project" value="UniProtKB-SubCell"/>
</dbReference>
<comment type="subcellular location">
    <subcellularLocation>
        <location evidence="1">Cytoplasm</location>
    </subcellularLocation>
</comment>
<organism evidence="9 10">
    <name type="scientific">Hydrogenispora ethanolica</name>
    <dbReference type="NCBI Taxonomy" id="1082276"/>
    <lineage>
        <taxon>Bacteria</taxon>
        <taxon>Bacillati</taxon>
        <taxon>Bacillota</taxon>
        <taxon>Hydrogenispora</taxon>
    </lineage>
</organism>
<evidence type="ECO:0000256" key="3">
    <source>
        <dbReference type="ARBA" id="ARBA00022490"/>
    </source>
</evidence>
<evidence type="ECO:0000256" key="1">
    <source>
        <dbReference type="ARBA" id="ARBA00004496"/>
    </source>
</evidence>
<keyword evidence="5 7" id="KW-0175">Coiled coil</keyword>
<evidence type="ECO:0000256" key="5">
    <source>
        <dbReference type="ARBA" id="ARBA00023054"/>
    </source>
</evidence>
<dbReference type="PANTHER" id="PTHR35794">
    <property type="entry name" value="CELL DIVISION PROTEIN DIVIVA"/>
    <property type="match status" value="1"/>
</dbReference>
<evidence type="ECO:0000256" key="7">
    <source>
        <dbReference type="SAM" id="Coils"/>
    </source>
</evidence>
<protein>
    <submittedName>
        <fullName evidence="9">Cell division initiation protein</fullName>
    </submittedName>
</protein>
<feature type="region of interest" description="Disordered" evidence="8">
    <location>
        <begin position="163"/>
        <end position="192"/>
    </location>
</feature>
<evidence type="ECO:0000256" key="6">
    <source>
        <dbReference type="ARBA" id="ARBA00023306"/>
    </source>
</evidence>
<dbReference type="NCBIfam" id="TIGR03544">
    <property type="entry name" value="DivI1A_domain"/>
    <property type="match status" value="1"/>
</dbReference>
<keyword evidence="6" id="KW-0131">Cell cycle</keyword>
<keyword evidence="3" id="KW-0963">Cytoplasm</keyword>